<evidence type="ECO:0000313" key="2">
    <source>
        <dbReference type="Proteomes" id="UP001186974"/>
    </source>
</evidence>
<evidence type="ECO:0000313" key="1">
    <source>
        <dbReference type="EMBL" id="KAK3065330.1"/>
    </source>
</evidence>
<accession>A0ACC3DCN6</accession>
<name>A0ACC3DCN6_9PEZI</name>
<dbReference type="Proteomes" id="UP001186974">
    <property type="component" value="Unassembled WGS sequence"/>
</dbReference>
<comment type="caution">
    <text evidence="1">The sequence shown here is derived from an EMBL/GenBank/DDBJ whole genome shotgun (WGS) entry which is preliminary data.</text>
</comment>
<proteinExistence type="predicted"/>
<dbReference type="EMBL" id="JAWDJW010006339">
    <property type="protein sequence ID" value="KAK3065330.1"/>
    <property type="molecule type" value="Genomic_DNA"/>
</dbReference>
<gene>
    <name evidence="1" type="ORF">LTS18_001081</name>
</gene>
<organism evidence="1 2">
    <name type="scientific">Coniosporium uncinatum</name>
    <dbReference type="NCBI Taxonomy" id="93489"/>
    <lineage>
        <taxon>Eukaryota</taxon>
        <taxon>Fungi</taxon>
        <taxon>Dikarya</taxon>
        <taxon>Ascomycota</taxon>
        <taxon>Pezizomycotina</taxon>
        <taxon>Dothideomycetes</taxon>
        <taxon>Dothideomycetes incertae sedis</taxon>
        <taxon>Coniosporium</taxon>
    </lineage>
</organism>
<protein>
    <submittedName>
        <fullName evidence="1">Uncharacterized protein</fullName>
    </submittedName>
</protein>
<keyword evidence="2" id="KW-1185">Reference proteome</keyword>
<reference evidence="1" key="1">
    <citation type="submission" date="2024-09" db="EMBL/GenBank/DDBJ databases">
        <title>Black Yeasts Isolated from many extreme environments.</title>
        <authorList>
            <person name="Coleine C."/>
            <person name="Stajich J.E."/>
            <person name="Selbmann L."/>
        </authorList>
    </citation>
    <scope>NUCLEOTIDE SEQUENCE</scope>
    <source>
        <strain evidence="1">CCFEE 5737</strain>
    </source>
</reference>
<sequence>MGKLTKTKAEPSAWNLFKRSLRKDGSPADSLIDSDSATSSRRPSPTSTENAPALDVTDQKPDKKQPERKDSKRETSGTRAPPTSPTISLVTAPPLQQMEQVLLDETTRLSDLRQKEDIDKNNPSAPPATTTKPSPPVTPRRLSKPKPTVKVLTDSPDPLSSSSPQPSGGTGQRDFAPQPSSRLSNTGSPSSNAAGTYLNSQIHPSTPAGKPTHLSAPKREETDMSHRTFTPDHDGEPPEPSSTVTKDAPHEYGPHRVVYWPWKRWRCDQCTCETHWENSVCSNLRCVHDRCGECEVLDGGTG</sequence>